<comment type="caution">
    <text evidence="8">The sequence shown here is derived from an EMBL/GenBank/DDBJ whole genome shotgun (WGS) entry which is preliminary data.</text>
</comment>
<dbReference type="Proteomes" id="UP001159364">
    <property type="component" value="Linkage Group LG10"/>
</dbReference>
<evidence type="ECO:0000256" key="6">
    <source>
        <dbReference type="PIRSR" id="PIRSR005096-2"/>
    </source>
</evidence>
<dbReference type="InterPro" id="IPR047215">
    <property type="entry name" value="Galactose_mutarotase-like"/>
</dbReference>
<dbReference type="CDD" id="cd09019">
    <property type="entry name" value="galactose_mutarotase_like"/>
    <property type="match status" value="1"/>
</dbReference>
<gene>
    <name evidence="8" type="ORF">K2173_019739</name>
</gene>
<dbReference type="InterPro" id="IPR015443">
    <property type="entry name" value="Aldose_1-epimerase"/>
</dbReference>
<comment type="pathway">
    <text evidence="1">Carbohydrate metabolism; hexose metabolism.</text>
</comment>
<evidence type="ECO:0000313" key="9">
    <source>
        <dbReference type="Proteomes" id="UP001159364"/>
    </source>
</evidence>
<dbReference type="GO" id="GO:0006006">
    <property type="term" value="P:glucose metabolic process"/>
    <property type="evidence" value="ECO:0007669"/>
    <property type="project" value="TreeGrafter"/>
</dbReference>
<dbReference type="InterPro" id="IPR008183">
    <property type="entry name" value="Aldose_1/G6P_1-epimerase"/>
</dbReference>
<name>A0AAV8SM87_9ROSI</name>
<organism evidence="8 9">
    <name type="scientific">Erythroxylum novogranatense</name>
    <dbReference type="NCBI Taxonomy" id="1862640"/>
    <lineage>
        <taxon>Eukaryota</taxon>
        <taxon>Viridiplantae</taxon>
        <taxon>Streptophyta</taxon>
        <taxon>Embryophyta</taxon>
        <taxon>Tracheophyta</taxon>
        <taxon>Spermatophyta</taxon>
        <taxon>Magnoliopsida</taxon>
        <taxon>eudicotyledons</taxon>
        <taxon>Gunneridae</taxon>
        <taxon>Pentapetalae</taxon>
        <taxon>rosids</taxon>
        <taxon>fabids</taxon>
        <taxon>Malpighiales</taxon>
        <taxon>Erythroxylaceae</taxon>
        <taxon>Erythroxylum</taxon>
    </lineage>
</organism>
<dbReference type="EMBL" id="JAIWQS010000010">
    <property type="protein sequence ID" value="KAJ8753340.1"/>
    <property type="molecule type" value="Genomic_DNA"/>
</dbReference>
<dbReference type="Gene3D" id="2.70.98.10">
    <property type="match status" value="1"/>
</dbReference>
<comment type="similarity">
    <text evidence="2">Belongs to the aldose epimerase family.</text>
</comment>
<dbReference type="PANTHER" id="PTHR10091:SF3">
    <property type="entry name" value="ALDOSE 1-EPIMERASE"/>
    <property type="match status" value="1"/>
</dbReference>
<feature type="binding site" evidence="7">
    <location>
        <begin position="152"/>
        <end position="154"/>
    </location>
    <ligand>
        <name>beta-D-galactose</name>
        <dbReference type="ChEBI" id="CHEBI:27667"/>
    </ligand>
</feature>
<feature type="active site" description="Proton acceptor" evidence="5">
    <location>
        <position position="282"/>
    </location>
</feature>
<evidence type="ECO:0000256" key="4">
    <source>
        <dbReference type="ARBA" id="ARBA00023277"/>
    </source>
</evidence>
<feature type="binding site" evidence="7">
    <location>
        <begin position="53"/>
        <end position="54"/>
    </location>
    <ligand>
        <name>beta-D-galactose</name>
        <dbReference type="ChEBI" id="CHEBI:27667"/>
    </ligand>
</feature>
<evidence type="ECO:0000256" key="2">
    <source>
        <dbReference type="ARBA" id="ARBA00006206"/>
    </source>
</evidence>
<keyword evidence="4" id="KW-0119">Carbohydrate metabolism</keyword>
<evidence type="ECO:0000256" key="7">
    <source>
        <dbReference type="PIRSR" id="PIRSR005096-3"/>
    </source>
</evidence>
<proteinExistence type="inferred from homology"/>
<protein>
    <recommendedName>
        <fullName evidence="10">Aldose 1-epimerase</fullName>
    </recommendedName>
</protein>
<accession>A0AAV8SM87</accession>
<dbReference type="InterPro" id="IPR011013">
    <property type="entry name" value="Gal_mutarotase_sf_dom"/>
</dbReference>
<evidence type="ECO:0008006" key="10">
    <source>
        <dbReference type="Google" id="ProtNLM"/>
    </source>
</evidence>
<dbReference type="InterPro" id="IPR014718">
    <property type="entry name" value="GH-type_carb-bd"/>
</dbReference>
<keyword evidence="3" id="KW-0413">Isomerase</keyword>
<dbReference type="PIRSF" id="PIRSF005096">
    <property type="entry name" value="GALM"/>
    <property type="match status" value="1"/>
</dbReference>
<evidence type="ECO:0000256" key="5">
    <source>
        <dbReference type="PIRSR" id="PIRSR005096-1"/>
    </source>
</evidence>
<sequence length="318" mass="35413">MSMKVTNYGATMMSFKVPDKNGNIDDIILGFDSVDGYKNDTTYFGAIVGRVANRIGKAQFKLDGKLYKLPPNDGKNMLHGGAKGFSEVIWKVQEYEPDSHITFTYESFDGEEGFPGKLSVSVTYMLVGTNKLKVKMTATPHDKATPVNLALHTYWNLGGHKSGDILSHILKIYGREITPVNNELIPTGKIVPVKGTPYDFLEPHKISCRINELPGGYDINYVLEGCPAEYKKAAEVHENVKGRTLELWTNQPGLQFYTSNMFDGVKGKDGSVYPRHAALCLETQGFPDSVNHPKFPSQIVRPGETYEQIMVFRFTASE</sequence>
<keyword evidence="9" id="KW-1185">Reference proteome</keyword>
<reference evidence="8 9" key="1">
    <citation type="submission" date="2021-09" db="EMBL/GenBank/DDBJ databases">
        <title>Genomic insights and catalytic innovation underlie evolution of tropane alkaloids biosynthesis.</title>
        <authorList>
            <person name="Wang Y.-J."/>
            <person name="Tian T."/>
            <person name="Huang J.-P."/>
            <person name="Huang S.-X."/>
        </authorList>
    </citation>
    <scope>NUCLEOTIDE SEQUENCE [LARGE SCALE GENOMIC DNA]</scope>
    <source>
        <strain evidence="8">KIB-2018</strain>
        <tissue evidence="8">Leaf</tissue>
    </source>
</reference>
<dbReference type="GO" id="GO:0033499">
    <property type="term" value="P:galactose catabolic process via UDP-galactose, Leloir pathway"/>
    <property type="evidence" value="ECO:0007669"/>
    <property type="project" value="TreeGrafter"/>
</dbReference>
<evidence type="ECO:0000256" key="1">
    <source>
        <dbReference type="ARBA" id="ARBA00005028"/>
    </source>
</evidence>
<dbReference type="Pfam" id="PF01263">
    <property type="entry name" value="Aldose_epim"/>
    <property type="match status" value="1"/>
</dbReference>
<evidence type="ECO:0000256" key="3">
    <source>
        <dbReference type="ARBA" id="ARBA00023235"/>
    </source>
</evidence>
<dbReference type="AlphaFoldDB" id="A0AAV8SM87"/>
<dbReference type="GO" id="GO:0030246">
    <property type="term" value="F:carbohydrate binding"/>
    <property type="evidence" value="ECO:0007669"/>
    <property type="project" value="InterPro"/>
</dbReference>
<dbReference type="PANTHER" id="PTHR10091">
    <property type="entry name" value="ALDOSE-1-EPIMERASE"/>
    <property type="match status" value="1"/>
</dbReference>
<feature type="binding site" evidence="6">
    <location>
        <position position="218"/>
    </location>
    <ligand>
        <name>beta-D-galactose</name>
        <dbReference type="ChEBI" id="CHEBI:27667"/>
    </ligand>
</feature>
<dbReference type="GO" id="GO:0004034">
    <property type="term" value="F:aldose 1-epimerase activity"/>
    <property type="evidence" value="ECO:0007669"/>
    <property type="project" value="TreeGrafter"/>
</dbReference>
<dbReference type="NCBIfam" id="NF008277">
    <property type="entry name" value="PRK11055.1"/>
    <property type="match status" value="1"/>
</dbReference>
<dbReference type="SUPFAM" id="SSF74650">
    <property type="entry name" value="Galactose mutarotase-like"/>
    <property type="match status" value="1"/>
</dbReference>
<feature type="active site" description="Proton donor" evidence="5">
    <location>
        <position position="152"/>
    </location>
</feature>
<evidence type="ECO:0000313" key="8">
    <source>
        <dbReference type="EMBL" id="KAJ8753340.1"/>
    </source>
</evidence>